<dbReference type="Gene3D" id="2.40.10.10">
    <property type="entry name" value="Trypsin-like serine proteases"/>
    <property type="match status" value="1"/>
</dbReference>
<dbReference type="AlphaFoldDB" id="A0A7X9SX21"/>
<evidence type="ECO:0000256" key="2">
    <source>
        <dbReference type="SAM" id="SignalP"/>
    </source>
</evidence>
<accession>A0A7X9SX21</accession>
<dbReference type="Proteomes" id="UP000589552">
    <property type="component" value="Unassembled WGS sequence"/>
</dbReference>
<dbReference type="GO" id="GO:0004252">
    <property type="term" value="F:serine-type endopeptidase activity"/>
    <property type="evidence" value="ECO:0007669"/>
    <property type="project" value="InterPro"/>
</dbReference>
<dbReference type="InterPro" id="IPR043504">
    <property type="entry name" value="Peptidase_S1_PA_chymotrypsin"/>
</dbReference>
<evidence type="ECO:0000313" key="4">
    <source>
        <dbReference type="Proteomes" id="UP000589552"/>
    </source>
</evidence>
<dbReference type="InterPro" id="IPR009003">
    <property type="entry name" value="Peptidase_S1_PA"/>
</dbReference>
<reference evidence="3 4" key="1">
    <citation type="submission" date="2020-04" db="EMBL/GenBank/DDBJ databases">
        <authorList>
            <person name="Hitch T.C.A."/>
            <person name="Wylensek D."/>
            <person name="Clavel T."/>
        </authorList>
    </citation>
    <scope>NUCLEOTIDE SEQUENCE [LARGE SCALE GENOMIC DNA]</scope>
    <source>
        <strain evidence="3 4">BL-383-APC-2I</strain>
    </source>
</reference>
<dbReference type="GO" id="GO:0006508">
    <property type="term" value="P:proteolysis"/>
    <property type="evidence" value="ECO:0007669"/>
    <property type="project" value="InterPro"/>
</dbReference>
<feature type="signal peptide" evidence="2">
    <location>
        <begin position="1"/>
        <end position="21"/>
    </location>
</feature>
<dbReference type="PROSITE" id="PS00134">
    <property type="entry name" value="TRYPSIN_HIS"/>
    <property type="match status" value="1"/>
</dbReference>
<name>A0A7X9SX21_9CORY</name>
<dbReference type="RefSeq" id="WP_168937983.1">
    <property type="nucleotide sequence ID" value="NZ_DYUU01000067.1"/>
</dbReference>
<evidence type="ECO:0000256" key="1">
    <source>
        <dbReference type="SAM" id="MobiDB-lite"/>
    </source>
</evidence>
<feature type="region of interest" description="Disordered" evidence="1">
    <location>
        <begin position="304"/>
        <end position="323"/>
    </location>
</feature>
<organism evidence="3 4">
    <name type="scientific">Corynebacterium xerosis</name>
    <dbReference type="NCBI Taxonomy" id="1725"/>
    <lineage>
        <taxon>Bacteria</taxon>
        <taxon>Bacillati</taxon>
        <taxon>Actinomycetota</taxon>
        <taxon>Actinomycetes</taxon>
        <taxon>Mycobacteriales</taxon>
        <taxon>Corynebacteriaceae</taxon>
        <taxon>Corynebacterium</taxon>
    </lineage>
</organism>
<protein>
    <recommendedName>
        <fullName evidence="5">Peptidase S1 domain-containing protein</fullName>
    </recommendedName>
</protein>
<keyword evidence="2" id="KW-0732">Signal</keyword>
<gene>
    <name evidence="3" type="ORF">HF852_08650</name>
</gene>
<proteinExistence type="predicted"/>
<evidence type="ECO:0000313" key="3">
    <source>
        <dbReference type="EMBL" id="NMF09660.1"/>
    </source>
</evidence>
<sequence>MKLNRSTSIIAAMITVGATFAAPAASAVTVGPGSPIRMPEPGAVVEDGRHVRTGMCSTGVAGTVTDAEGNQHRVMLTAGHCVNKEGHEQLPKSTGVIYAPTPEGDVRIGEVGPASFFLPDENDVEANQNILDSTLNGSDYAFIELDDDVDATSVSHSVDEHGRVNGEGAAMTGVVDYSELQPGEVSVDNFGQPICSDGSRTGRNCGVQIFRVRNGVWAISHLDKGDSGGNAYDPRTNQVIGVNSMAIGPVSRYQPADQALQDAYGIEDGKVNEHFQVEESTEPHSEFRTIGQDMAADEAWIAENEPAEPAPGSSIPQIPGLPEIPLPNIPLPELALR</sequence>
<feature type="chain" id="PRO_5038592074" description="Peptidase S1 domain-containing protein" evidence="2">
    <location>
        <begin position="22"/>
        <end position="337"/>
    </location>
</feature>
<dbReference type="SUPFAM" id="SSF50494">
    <property type="entry name" value="Trypsin-like serine proteases"/>
    <property type="match status" value="1"/>
</dbReference>
<comment type="caution">
    <text evidence="3">The sequence shown here is derived from an EMBL/GenBank/DDBJ whole genome shotgun (WGS) entry which is preliminary data.</text>
</comment>
<dbReference type="EMBL" id="JABAGA010000005">
    <property type="protein sequence ID" value="NMF09660.1"/>
    <property type="molecule type" value="Genomic_DNA"/>
</dbReference>
<evidence type="ECO:0008006" key="5">
    <source>
        <dbReference type="Google" id="ProtNLM"/>
    </source>
</evidence>
<dbReference type="InterPro" id="IPR018114">
    <property type="entry name" value="TRYPSIN_HIS"/>
</dbReference>